<evidence type="ECO:0000256" key="1">
    <source>
        <dbReference type="SAM" id="Phobius"/>
    </source>
</evidence>
<comment type="caution">
    <text evidence="2">The sequence shown here is derived from an EMBL/GenBank/DDBJ whole genome shotgun (WGS) entry which is preliminary data.</text>
</comment>
<evidence type="ECO:0000313" key="3">
    <source>
        <dbReference type="Proteomes" id="UP000555407"/>
    </source>
</evidence>
<keyword evidence="1" id="KW-0472">Membrane</keyword>
<dbReference type="EMBL" id="JAASRO010000001">
    <property type="protein sequence ID" value="NIK59073.1"/>
    <property type="molecule type" value="Genomic_DNA"/>
</dbReference>
<keyword evidence="3" id="KW-1185">Reference proteome</keyword>
<gene>
    <name evidence="2" type="ORF">BJY22_004790</name>
</gene>
<feature type="transmembrane region" description="Helical" evidence="1">
    <location>
        <begin position="77"/>
        <end position="98"/>
    </location>
</feature>
<organism evidence="2 3">
    <name type="scientific">Kribbella shirazensis</name>
    <dbReference type="NCBI Taxonomy" id="1105143"/>
    <lineage>
        <taxon>Bacteria</taxon>
        <taxon>Bacillati</taxon>
        <taxon>Actinomycetota</taxon>
        <taxon>Actinomycetes</taxon>
        <taxon>Propionibacteriales</taxon>
        <taxon>Kribbellaceae</taxon>
        <taxon>Kribbella</taxon>
    </lineage>
</organism>
<accession>A0A7X6A2J3</accession>
<dbReference type="AlphaFoldDB" id="A0A7X6A2J3"/>
<keyword evidence="1" id="KW-1133">Transmembrane helix</keyword>
<proteinExistence type="predicted"/>
<evidence type="ECO:0000313" key="2">
    <source>
        <dbReference type="EMBL" id="NIK59073.1"/>
    </source>
</evidence>
<protein>
    <submittedName>
        <fullName evidence="2">Uncharacterized protein</fullName>
    </submittedName>
</protein>
<keyword evidence="1" id="KW-0812">Transmembrane</keyword>
<feature type="transmembrane region" description="Helical" evidence="1">
    <location>
        <begin position="51"/>
        <end position="71"/>
    </location>
</feature>
<name>A0A7X6A2J3_9ACTN</name>
<reference evidence="2 3" key="1">
    <citation type="submission" date="2020-03" db="EMBL/GenBank/DDBJ databases">
        <title>Sequencing the genomes of 1000 actinobacteria strains.</title>
        <authorList>
            <person name="Klenk H.-P."/>
        </authorList>
    </citation>
    <scope>NUCLEOTIDE SEQUENCE [LARGE SCALE GENOMIC DNA]</scope>
    <source>
        <strain evidence="2 3">DSM 45490</strain>
    </source>
</reference>
<sequence length="109" mass="11748">MAVGMLVINPVLGLALGPVANRVEVDSLAMATSMAVAMAAWMRFRGHRVRPIVEMSLAMYAGFVVLFPLLWAGRIDAGGLMTGGHVLMLLFMLAAMLARPREYAAKHAH</sequence>
<dbReference type="Proteomes" id="UP000555407">
    <property type="component" value="Unassembled WGS sequence"/>
</dbReference>